<name>A0A6A6VYV5_9PEZI</name>
<gene>
    <name evidence="2" type="ORF">EJ05DRAFT_512972</name>
</gene>
<dbReference type="Pfam" id="PF05841">
    <property type="entry name" value="Apc15p"/>
    <property type="match status" value="1"/>
</dbReference>
<evidence type="ECO:0000256" key="1">
    <source>
        <dbReference type="SAM" id="MobiDB-lite"/>
    </source>
</evidence>
<dbReference type="GeneID" id="54489438"/>
<feature type="compositionally biased region" description="Low complexity" evidence="1">
    <location>
        <begin position="259"/>
        <end position="271"/>
    </location>
</feature>
<keyword evidence="3" id="KW-1185">Reference proteome</keyword>
<organism evidence="2 3">
    <name type="scientific">Pseudovirgaria hyperparasitica</name>
    <dbReference type="NCBI Taxonomy" id="470096"/>
    <lineage>
        <taxon>Eukaryota</taxon>
        <taxon>Fungi</taxon>
        <taxon>Dikarya</taxon>
        <taxon>Ascomycota</taxon>
        <taxon>Pezizomycotina</taxon>
        <taxon>Dothideomycetes</taxon>
        <taxon>Dothideomycetes incertae sedis</taxon>
        <taxon>Acrospermales</taxon>
        <taxon>Acrospermaceae</taxon>
        <taxon>Pseudovirgaria</taxon>
    </lineage>
</organism>
<dbReference type="GO" id="GO:0005680">
    <property type="term" value="C:anaphase-promoting complex"/>
    <property type="evidence" value="ECO:0007669"/>
    <property type="project" value="InterPro"/>
</dbReference>
<evidence type="ECO:0000313" key="2">
    <source>
        <dbReference type="EMBL" id="KAF2755463.1"/>
    </source>
</evidence>
<sequence length="298" mass="32844">MLSLPLITPHEDLNIWHTNPSHRPIQTLEHTDNPQAHAPPQHSRRAQANPRSMLSLLAADENLIEQRKQNVRRFGASWIRPPGIAKTYQASMDELAEREEQELLARREQAMLELANAAEAEAQRAEAEIAAEEANEVDRDLDEDVPEADEEPDLDDDIPEADSDSDDGEGEMTFNEESFIEGSMVQADVEQILEMEEGASMMHGGHDLDDDIPEAGSYQHTDTEAEDSSELAPMDEGSSRVIGNPNVNFNRSFRSQGESSLFGGSSFLGSSPVAGRGGAGNLFSRAQQQQARQQSRQA</sequence>
<feature type="region of interest" description="Disordered" evidence="1">
    <location>
        <begin position="201"/>
        <end position="298"/>
    </location>
</feature>
<feature type="compositionally biased region" description="Low complexity" evidence="1">
    <location>
        <begin position="284"/>
        <end position="298"/>
    </location>
</feature>
<dbReference type="OrthoDB" id="5320532at2759"/>
<dbReference type="InterPro" id="IPR008402">
    <property type="entry name" value="APC_su15/mnd2"/>
</dbReference>
<evidence type="ECO:0000313" key="3">
    <source>
        <dbReference type="Proteomes" id="UP000799437"/>
    </source>
</evidence>
<feature type="region of interest" description="Disordered" evidence="1">
    <location>
        <begin position="132"/>
        <end position="172"/>
    </location>
</feature>
<dbReference type="EMBL" id="ML996577">
    <property type="protein sequence ID" value="KAF2755463.1"/>
    <property type="molecule type" value="Genomic_DNA"/>
</dbReference>
<feature type="compositionally biased region" description="Acidic residues" evidence="1">
    <location>
        <begin position="132"/>
        <end position="170"/>
    </location>
</feature>
<proteinExistence type="predicted"/>
<dbReference type="GO" id="GO:0031145">
    <property type="term" value="P:anaphase-promoting complex-dependent catabolic process"/>
    <property type="evidence" value="ECO:0007669"/>
    <property type="project" value="InterPro"/>
</dbReference>
<dbReference type="AlphaFoldDB" id="A0A6A6VYV5"/>
<reference evidence="2" key="1">
    <citation type="journal article" date="2020" name="Stud. Mycol.">
        <title>101 Dothideomycetes genomes: a test case for predicting lifestyles and emergence of pathogens.</title>
        <authorList>
            <person name="Haridas S."/>
            <person name="Albert R."/>
            <person name="Binder M."/>
            <person name="Bloem J."/>
            <person name="Labutti K."/>
            <person name="Salamov A."/>
            <person name="Andreopoulos B."/>
            <person name="Baker S."/>
            <person name="Barry K."/>
            <person name="Bills G."/>
            <person name="Bluhm B."/>
            <person name="Cannon C."/>
            <person name="Castanera R."/>
            <person name="Culley D."/>
            <person name="Daum C."/>
            <person name="Ezra D."/>
            <person name="Gonzalez J."/>
            <person name="Henrissat B."/>
            <person name="Kuo A."/>
            <person name="Liang C."/>
            <person name="Lipzen A."/>
            <person name="Lutzoni F."/>
            <person name="Magnuson J."/>
            <person name="Mondo S."/>
            <person name="Nolan M."/>
            <person name="Ohm R."/>
            <person name="Pangilinan J."/>
            <person name="Park H.-J."/>
            <person name="Ramirez L."/>
            <person name="Alfaro M."/>
            <person name="Sun H."/>
            <person name="Tritt A."/>
            <person name="Yoshinaga Y."/>
            <person name="Zwiers L.-H."/>
            <person name="Turgeon B."/>
            <person name="Goodwin S."/>
            <person name="Spatafora J."/>
            <person name="Crous P."/>
            <person name="Grigoriev I."/>
        </authorList>
    </citation>
    <scope>NUCLEOTIDE SEQUENCE</scope>
    <source>
        <strain evidence="2">CBS 121739</strain>
    </source>
</reference>
<dbReference type="RefSeq" id="XP_033597914.1">
    <property type="nucleotide sequence ID" value="XM_033748384.1"/>
</dbReference>
<dbReference type="Proteomes" id="UP000799437">
    <property type="component" value="Unassembled WGS sequence"/>
</dbReference>
<feature type="region of interest" description="Disordered" evidence="1">
    <location>
        <begin position="17"/>
        <end position="48"/>
    </location>
</feature>
<feature type="compositionally biased region" description="Polar residues" evidence="1">
    <location>
        <begin position="245"/>
        <end position="258"/>
    </location>
</feature>
<protein>
    <submittedName>
        <fullName evidence="2">Uncharacterized protein</fullName>
    </submittedName>
</protein>
<accession>A0A6A6VYV5</accession>